<keyword evidence="1" id="KW-1133">Transmembrane helix</keyword>
<dbReference type="EMBL" id="JAJCIS010000002">
    <property type="protein sequence ID" value="MCB7386412.1"/>
    <property type="molecule type" value="Genomic_DNA"/>
</dbReference>
<gene>
    <name evidence="2" type="ORF">LIZ65_03845</name>
</gene>
<dbReference type="InterPro" id="IPR010540">
    <property type="entry name" value="CmpB_TMEM229"/>
</dbReference>
<keyword evidence="3" id="KW-1185">Reference proteome</keyword>
<comment type="caution">
    <text evidence="2">The sequence shown here is derived from an EMBL/GenBank/DDBJ whole genome shotgun (WGS) entry which is preliminary data.</text>
</comment>
<dbReference type="Pfam" id="PF06541">
    <property type="entry name" value="ABC_trans_CmpB"/>
    <property type="match status" value="1"/>
</dbReference>
<dbReference type="RefSeq" id="WP_066736993.1">
    <property type="nucleotide sequence ID" value="NZ_JAJCIQ010000002.1"/>
</dbReference>
<evidence type="ECO:0000313" key="2">
    <source>
        <dbReference type="EMBL" id="MCB7386412.1"/>
    </source>
</evidence>
<name>A0ABS8DDC9_9FIRM</name>
<evidence type="ECO:0000313" key="3">
    <source>
        <dbReference type="Proteomes" id="UP001299546"/>
    </source>
</evidence>
<keyword evidence="1" id="KW-0472">Membrane</keyword>
<organism evidence="2 3">
    <name type="scientific">Bariatricus massiliensis</name>
    <dbReference type="NCBI Taxonomy" id="1745713"/>
    <lineage>
        <taxon>Bacteria</taxon>
        <taxon>Bacillati</taxon>
        <taxon>Bacillota</taxon>
        <taxon>Clostridia</taxon>
        <taxon>Lachnospirales</taxon>
        <taxon>Lachnospiraceae</taxon>
        <taxon>Bariatricus</taxon>
    </lineage>
</organism>
<sequence>MKKQLQVISNSIYTRTPFIDRAAVASHTYSVSSLVLQFFIFSFIGWLWEVLLHVYTDHAFINRGVMTGPWLPIYGSGGILMLLLLKRLAENPKKLFLSIMALCGVIEYVTGTFLEYVFHAKWWDYSDMLFNIQGRVCLAGLLLFAVGGCLIIYVGAPWLDRKLSTMPVYVRRGLCIVLLLIFAGDAIFSVFQPNTGAGITFPH</sequence>
<feature type="transmembrane region" description="Helical" evidence="1">
    <location>
        <begin position="97"/>
        <end position="118"/>
    </location>
</feature>
<feature type="transmembrane region" description="Helical" evidence="1">
    <location>
        <begin position="168"/>
        <end position="191"/>
    </location>
</feature>
<reference evidence="2 3" key="1">
    <citation type="submission" date="2021-10" db="EMBL/GenBank/DDBJ databases">
        <title>Collection of gut derived symbiotic bacterial strains cultured from healthy donors.</title>
        <authorList>
            <person name="Lin H."/>
            <person name="Littmann E."/>
            <person name="Kohout C."/>
            <person name="Pamer E.G."/>
        </authorList>
    </citation>
    <scope>NUCLEOTIDE SEQUENCE [LARGE SCALE GENOMIC DNA]</scope>
    <source>
        <strain evidence="2 3">DFI.1.165</strain>
    </source>
</reference>
<feature type="transmembrane region" description="Helical" evidence="1">
    <location>
        <begin position="138"/>
        <end position="156"/>
    </location>
</feature>
<evidence type="ECO:0000256" key="1">
    <source>
        <dbReference type="SAM" id="Phobius"/>
    </source>
</evidence>
<dbReference type="Proteomes" id="UP001299546">
    <property type="component" value="Unassembled WGS sequence"/>
</dbReference>
<feature type="transmembrane region" description="Helical" evidence="1">
    <location>
        <begin position="29"/>
        <end position="48"/>
    </location>
</feature>
<protein>
    <submittedName>
        <fullName evidence="2">ABC transporter permease</fullName>
    </submittedName>
</protein>
<accession>A0ABS8DDC9</accession>
<feature type="transmembrane region" description="Helical" evidence="1">
    <location>
        <begin position="68"/>
        <end position="85"/>
    </location>
</feature>
<keyword evidence="1" id="KW-0812">Transmembrane</keyword>
<proteinExistence type="predicted"/>